<keyword evidence="8" id="KW-1185">Reference proteome</keyword>
<dbReference type="GO" id="GO:0005829">
    <property type="term" value="C:cytosol"/>
    <property type="evidence" value="ECO:0007669"/>
    <property type="project" value="TreeGrafter"/>
</dbReference>
<dbReference type="EC" id="3.2.2.9" evidence="2"/>
<dbReference type="KEGG" id="wdi:H9L19_01375"/>
<comment type="pathway">
    <text evidence="1">Amino-acid biosynthesis; L-methionine biosynthesis via salvage pathway; S-methyl-5-thio-alpha-D-ribose 1-phosphate from S-methyl-5'-thioadenosine (hydrolase route): step 1/2.</text>
</comment>
<evidence type="ECO:0000259" key="6">
    <source>
        <dbReference type="Pfam" id="PF01048"/>
    </source>
</evidence>
<keyword evidence="4 7" id="KW-0378">Hydrolase</keyword>
<dbReference type="AlphaFoldDB" id="A0A7G9T651"/>
<dbReference type="NCBIfam" id="TIGR01704">
    <property type="entry name" value="MTA_SAH-Nsdase"/>
    <property type="match status" value="1"/>
</dbReference>
<dbReference type="CDD" id="cd09008">
    <property type="entry name" value="MTAN"/>
    <property type="match status" value="1"/>
</dbReference>
<dbReference type="SUPFAM" id="SSF53167">
    <property type="entry name" value="Purine and uridine phosphorylases"/>
    <property type="match status" value="1"/>
</dbReference>
<keyword evidence="3" id="KW-0028">Amino-acid biosynthesis</keyword>
<dbReference type="PANTHER" id="PTHR46832">
    <property type="entry name" value="5'-METHYLTHIOADENOSINE/S-ADENOSYLHOMOCYSTEINE NUCLEOSIDASE"/>
    <property type="match status" value="1"/>
</dbReference>
<dbReference type="GO" id="GO:0009164">
    <property type="term" value="P:nucleoside catabolic process"/>
    <property type="evidence" value="ECO:0007669"/>
    <property type="project" value="InterPro"/>
</dbReference>
<evidence type="ECO:0000256" key="4">
    <source>
        <dbReference type="ARBA" id="ARBA00022801"/>
    </source>
</evidence>
<gene>
    <name evidence="7" type="ORF">H9L19_01375</name>
</gene>
<evidence type="ECO:0000313" key="8">
    <source>
        <dbReference type="Proteomes" id="UP000515800"/>
    </source>
</evidence>
<dbReference type="GO" id="GO:0008930">
    <property type="term" value="F:methylthioadenosine nucleosidase activity"/>
    <property type="evidence" value="ECO:0007669"/>
    <property type="project" value="InterPro"/>
</dbReference>
<keyword evidence="7" id="KW-0326">Glycosidase</keyword>
<evidence type="ECO:0000256" key="5">
    <source>
        <dbReference type="ARBA" id="ARBA00023167"/>
    </source>
</evidence>
<protein>
    <recommendedName>
        <fullName evidence="2">adenosylhomocysteine nucleosidase</fullName>
        <ecNumber evidence="2">3.2.2.9</ecNumber>
    </recommendedName>
</protein>
<organism evidence="7 8">
    <name type="scientific">Weissella diestrammenae</name>
    <dbReference type="NCBI Taxonomy" id="1162633"/>
    <lineage>
        <taxon>Bacteria</taxon>
        <taxon>Bacillati</taxon>
        <taxon>Bacillota</taxon>
        <taxon>Bacilli</taxon>
        <taxon>Lactobacillales</taxon>
        <taxon>Lactobacillaceae</taxon>
        <taxon>Weissella</taxon>
    </lineage>
</organism>
<dbReference type="InterPro" id="IPR010049">
    <property type="entry name" value="MTA_SAH_Nsdase"/>
</dbReference>
<dbReference type="Proteomes" id="UP000515800">
    <property type="component" value="Chromosome"/>
</dbReference>
<evidence type="ECO:0000256" key="3">
    <source>
        <dbReference type="ARBA" id="ARBA00022605"/>
    </source>
</evidence>
<evidence type="ECO:0000313" key="7">
    <source>
        <dbReference type="EMBL" id="QNN75576.1"/>
    </source>
</evidence>
<dbReference type="Gene3D" id="3.40.50.1580">
    <property type="entry name" value="Nucleoside phosphorylase domain"/>
    <property type="match status" value="1"/>
</dbReference>
<evidence type="ECO:0000256" key="1">
    <source>
        <dbReference type="ARBA" id="ARBA00004945"/>
    </source>
</evidence>
<dbReference type="InterPro" id="IPR035994">
    <property type="entry name" value="Nucleoside_phosphorylase_sf"/>
</dbReference>
<dbReference type="EMBL" id="CP060724">
    <property type="protein sequence ID" value="QNN75576.1"/>
    <property type="molecule type" value="Genomic_DNA"/>
</dbReference>
<dbReference type="InterPro" id="IPR000845">
    <property type="entry name" value="Nucleoside_phosphorylase_d"/>
</dbReference>
<accession>A0A7G9T651</accession>
<proteinExistence type="predicted"/>
<dbReference type="RefSeq" id="WP_187529408.1">
    <property type="nucleotide sequence ID" value="NZ_CP060724.1"/>
</dbReference>
<name>A0A7G9T651_9LACO</name>
<dbReference type="UniPathway" id="UPA00904">
    <property type="reaction ID" value="UER00871"/>
</dbReference>
<evidence type="ECO:0000256" key="2">
    <source>
        <dbReference type="ARBA" id="ARBA00011974"/>
    </source>
</evidence>
<feature type="domain" description="Nucleoside phosphorylase" evidence="6">
    <location>
        <begin position="4"/>
        <end position="224"/>
    </location>
</feature>
<dbReference type="GO" id="GO:0008782">
    <property type="term" value="F:adenosylhomocysteine nucleosidase activity"/>
    <property type="evidence" value="ECO:0007669"/>
    <property type="project" value="UniProtKB-EC"/>
</dbReference>
<keyword evidence="5" id="KW-0486">Methionine biosynthesis</keyword>
<reference evidence="7 8" key="1">
    <citation type="submission" date="2020-08" db="EMBL/GenBank/DDBJ databases">
        <title>Genome sequence of Weissella diestrammenae KACC 16890T.</title>
        <authorList>
            <person name="Hyun D.-W."/>
            <person name="Bae J.-W."/>
        </authorList>
    </citation>
    <scope>NUCLEOTIDE SEQUENCE [LARGE SCALE GENOMIC DNA]</scope>
    <source>
        <strain evidence="7 8">KACC 16890</strain>
    </source>
</reference>
<dbReference type="Pfam" id="PF01048">
    <property type="entry name" value="PNP_UDP_1"/>
    <property type="match status" value="1"/>
</dbReference>
<dbReference type="GO" id="GO:0019284">
    <property type="term" value="P:L-methionine salvage from S-adenosylmethionine"/>
    <property type="evidence" value="ECO:0007669"/>
    <property type="project" value="TreeGrafter"/>
</dbReference>
<dbReference type="NCBIfam" id="NF004079">
    <property type="entry name" value="PRK05584.1"/>
    <property type="match status" value="1"/>
</dbReference>
<dbReference type="GO" id="GO:0019509">
    <property type="term" value="P:L-methionine salvage from methylthioadenosine"/>
    <property type="evidence" value="ECO:0007669"/>
    <property type="project" value="UniProtKB-UniPathway"/>
</dbReference>
<dbReference type="PANTHER" id="PTHR46832:SF1">
    <property type="entry name" value="5'-METHYLTHIOADENOSINE_S-ADENOSYLHOMOCYSTEINE NUCLEOSIDASE"/>
    <property type="match status" value="1"/>
</dbReference>
<sequence>MRYGIINAEQTEMTALVAAMVDDHVSTIAGKVFHHGKIGHVDVVVVNGGIGKVAAALTTTLLITNFGVDRLINSGSAGALDDHLQVGDIVIAQSLAYFDADAQTFGYTFGQVPQQPARFITDVELSEGLGRAYQSEQAKVVHGLIVSGDTFIDSQEKRMAIKQHFSDGLSGEMEGAAVAQIAHHFDVPFTVVRAISDNANGDAGVSYDEFVIQAGQQSAQVLIDFFNQK</sequence>